<dbReference type="Proteomes" id="UP000054740">
    <property type="component" value="Unassembled WGS sequence"/>
</dbReference>
<keyword evidence="1" id="KW-0812">Transmembrane</keyword>
<reference evidence="3" key="1">
    <citation type="submission" date="2016-01" db="EMBL/GenBank/DDBJ databases">
        <authorList>
            <person name="Peeters C."/>
        </authorList>
    </citation>
    <scope>NUCLEOTIDE SEQUENCE [LARGE SCALE GENOMIC DNA]</scope>
</reference>
<keyword evidence="1" id="KW-1133">Transmembrane helix</keyword>
<dbReference type="RefSeq" id="WP_053569364.1">
    <property type="nucleotide sequence ID" value="NZ_FCNY02000012.1"/>
</dbReference>
<sequence>MNDSANEGVISFDYARWAARYPSLAANVSEPLVQAYFDEAQLFCDNTRCSPVRILAIRAVLLNLLVAHLAMLNTPTGTTSARRDHANAAYAARASGAHESCVTHALANLIMRKRLFCVLLALLALGACTFVYIEGGRNTLCDIGGHGGDIQLPERASWATPHPHLFSPQHSSRPQGVP</sequence>
<gene>
    <name evidence="2" type="ORF">AWB70_04690</name>
</gene>
<evidence type="ECO:0000256" key="1">
    <source>
        <dbReference type="SAM" id="Phobius"/>
    </source>
</evidence>
<evidence type="ECO:0000313" key="2">
    <source>
        <dbReference type="EMBL" id="SAL55015.1"/>
    </source>
</evidence>
<keyword evidence="1" id="KW-0472">Membrane</keyword>
<organism evidence="2 3">
    <name type="scientific">Caballeronia cordobensis</name>
    <name type="common">Burkholderia cordobensis</name>
    <dbReference type="NCBI Taxonomy" id="1353886"/>
    <lineage>
        <taxon>Bacteria</taxon>
        <taxon>Pseudomonadati</taxon>
        <taxon>Pseudomonadota</taxon>
        <taxon>Betaproteobacteria</taxon>
        <taxon>Burkholderiales</taxon>
        <taxon>Burkholderiaceae</taxon>
        <taxon>Caballeronia</taxon>
    </lineage>
</organism>
<dbReference type="Pfam" id="PF13262">
    <property type="entry name" value="DUF4054"/>
    <property type="match status" value="1"/>
</dbReference>
<dbReference type="EMBL" id="FCNY02000012">
    <property type="protein sequence ID" value="SAL55015.1"/>
    <property type="molecule type" value="Genomic_DNA"/>
</dbReference>
<keyword evidence="3" id="KW-1185">Reference proteome</keyword>
<protein>
    <submittedName>
        <fullName evidence="2">Uncharacterized protein</fullName>
    </submittedName>
</protein>
<proteinExistence type="predicted"/>
<dbReference type="AlphaFoldDB" id="A0A158IEL1"/>
<feature type="transmembrane region" description="Helical" evidence="1">
    <location>
        <begin position="115"/>
        <end position="133"/>
    </location>
</feature>
<dbReference type="InterPro" id="IPR025127">
    <property type="entry name" value="DUF4054"/>
</dbReference>
<evidence type="ECO:0000313" key="3">
    <source>
        <dbReference type="Proteomes" id="UP000054740"/>
    </source>
</evidence>
<accession>A0A158IEL1</accession>
<name>A0A158IEL1_CABCO</name>